<proteinExistence type="predicted"/>
<evidence type="ECO:0000313" key="2">
    <source>
        <dbReference type="Proteomes" id="UP000233256"/>
    </source>
</evidence>
<reference evidence="1 2" key="1">
    <citation type="journal article" date="2017" name="ISME J.">
        <title>Potential for microbial H2 and metal transformations associated with novel bacteria and archaea in deep terrestrial subsurface sediments.</title>
        <authorList>
            <person name="Hernsdorf A.W."/>
            <person name="Amano Y."/>
            <person name="Miyakawa K."/>
            <person name="Ise K."/>
            <person name="Suzuki Y."/>
            <person name="Anantharaman K."/>
            <person name="Probst A."/>
            <person name="Burstein D."/>
            <person name="Thomas B.C."/>
            <person name="Banfield J.F."/>
        </authorList>
    </citation>
    <scope>NUCLEOTIDE SEQUENCE [LARGE SCALE GENOMIC DNA]</scope>
    <source>
        <strain evidence="1">HGW-Wallbacteria-1</strain>
    </source>
</reference>
<dbReference type="InterPro" id="IPR047755">
    <property type="entry name" value="OrtA"/>
</dbReference>
<gene>
    <name evidence="1" type="ORF">CVV64_15195</name>
</gene>
<sequence length="148" mass="15379">MKRSAGDLVQIRMTLLKAGQRAAAVPADTMECDYMISINGILLDGSASVGDPVTIVTPSGRNVSGLLTDQVPGYHHSFGDTLPELAWIGQGSRKILQESRTIWEEAEKRLHGGGCCKCNCGTVPAAVNGVSADGAEAAAGDHTGSERG</sequence>
<accession>A0A2N1PLN1</accession>
<evidence type="ECO:0000313" key="1">
    <source>
        <dbReference type="EMBL" id="PKK89253.1"/>
    </source>
</evidence>
<name>A0A2N1PLN1_9BACT</name>
<comment type="caution">
    <text evidence="1">The sequence shown here is derived from an EMBL/GenBank/DDBJ whole genome shotgun (WGS) entry which is preliminary data.</text>
</comment>
<organism evidence="1 2">
    <name type="scientific">Candidatus Wallbacteria bacterium HGW-Wallbacteria-1</name>
    <dbReference type="NCBI Taxonomy" id="2013854"/>
    <lineage>
        <taxon>Bacteria</taxon>
        <taxon>Candidatus Walliibacteriota</taxon>
    </lineage>
</organism>
<dbReference type="Pfam" id="PF22010">
    <property type="entry name" value="OrtA"/>
    <property type="match status" value="1"/>
</dbReference>
<dbReference type="AlphaFoldDB" id="A0A2N1PLN1"/>
<dbReference type="Proteomes" id="UP000233256">
    <property type="component" value="Unassembled WGS sequence"/>
</dbReference>
<dbReference type="NCBIfam" id="NF040739">
    <property type="entry name" value="ornith_OrtA"/>
    <property type="match status" value="1"/>
</dbReference>
<dbReference type="EMBL" id="PGXC01000022">
    <property type="protein sequence ID" value="PKK89253.1"/>
    <property type="molecule type" value="Genomic_DNA"/>
</dbReference>
<protein>
    <submittedName>
        <fullName evidence="1">Uncharacterized protein</fullName>
    </submittedName>
</protein>